<dbReference type="InterPro" id="IPR001372">
    <property type="entry name" value="Dynein_light_chain_typ-1/2"/>
</dbReference>
<dbReference type="GO" id="GO:0005868">
    <property type="term" value="C:cytoplasmic dynein complex"/>
    <property type="evidence" value="ECO:0007669"/>
    <property type="project" value="TreeGrafter"/>
</dbReference>
<protein>
    <recommendedName>
        <fullName evidence="3">Dynein light chain</fullName>
    </recommendedName>
</protein>
<evidence type="ECO:0000313" key="1">
    <source>
        <dbReference type="EMBL" id="VDK80277.1"/>
    </source>
</evidence>
<organism evidence="1 2">
    <name type="scientific">Dibothriocephalus latus</name>
    <name type="common">Fish tapeworm</name>
    <name type="synonym">Diphyllobothrium latum</name>
    <dbReference type="NCBI Taxonomy" id="60516"/>
    <lineage>
        <taxon>Eukaryota</taxon>
        <taxon>Metazoa</taxon>
        <taxon>Spiralia</taxon>
        <taxon>Lophotrochozoa</taxon>
        <taxon>Platyhelminthes</taxon>
        <taxon>Cestoda</taxon>
        <taxon>Eucestoda</taxon>
        <taxon>Diphyllobothriidea</taxon>
        <taxon>Diphyllobothriidae</taxon>
        <taxon>Dibothriocephalus</taxon>
    </lineage>
</organism>
<dbReference type="EMBL" id="UYRU01043109">
    <property type="protein sequence ID" value="VDK80277.1"/>
    <property type="molecule type" value="Genomic_DNA"/>
</dbReference>
<evidence type="ECO:0000313" key="2">
    <source>
        <dbReference type="Proteomes" id="UP000281553"/>
    </source>
</evidence>
<dbReference type="InterPro" id="IPR037177">
    <property type="entry name" value="DLC_sf"/>
</dbReference>
<dbReference type="GO" id="GO:0045505">
    <property type="term" value="F:dynein intermediate chain binding"/>
    <property type="evidence" value="ECO:0007669"/>
    <property type="project" value="TreeGrafter"/>
</dbReference>
<dbReference type="Pfam" id="PF01221">
    <property type="entry name" value="Dynein_light"/>
    <property type="match status" value="2"/>
</dbReference>
<dbReference type="PANTHER" id="PTHR11886">
    <property type="entry name" value="DYNEIN LIGHT CHAIN"/>
    <property type="match status" value="1"/>
</dbReference>
<dbReference type="SMART" id="SM01375">
    <property type="entry name" value="Dynein_light"/>
    <property type="match status" value="2"/>
</dbReference>
<name>A0A3P6T5D3_DIBLA</name>
<accession>A0A3P6T5D3</accession>
<gene>
    <name evidence="1" type="ORF">DILT_LOCUS3092</name>
</gene>
<sequence length="204" mass="23146">MQVVPEYCRCYQLDNDPCADKPKFIRRDLCPNVESFFLEAVVNASQTYDTDYDVATAIKQCLDTKFGPQWHVVVGDRFGRPDVTVSGSSTTTAHTRKHTMQVAKPTCVCLPPKVDPSSEKPHFVRKDLNEKLDSFFLEVVYRASAIYDTEVELCSAIKQCLDKKFGPQWHVVVGEAFGSHFEHEPLGFACVEYKGKSFLMFRFG</sequence>
<evidence type="ECO:0008006" key="3">
    <source>
        <dbReference type="Google" id="ProtNLM"/>
    </source>
</evidence>
<dbReference type="AlphaFoldDB" id="A0A3P6T5D3"/>
<dbReference type="OrthoDB" id="6506078at2759"/>
<dbReference type="Proteomes" id="UP000281553">
    <property type="component" value="Unassembled WGS sequence"/>
</dbReference>
<keyword evidence="2" id="KW-1185">Reference proteome</keyword>
<proteinExistence type="predicted"/>
<dbReference type="Gene3D" id="3.30.740.10">
    <property type="entry name" value="Protein Inhibitor Of Neuronal Nitric Oxide Synthase"/>
    <property type="match status" value="2"/>
</dbReference>
<dbReference type="GO" id="GO:0007017">
    <property type="term" value="P:microtubule-based process"/>
    <property type="evidence" value="ECO:0007669"/>
    <property type="project" value="InterPro"/>
</dbReference>
<reference evidence="1 2" key="1">
    <citation type="submission" date="2018-11" db="EMBL/GenBank/DDBJ databases">
        <authorList>
            <consortium name="Pathogen Informatics"/>
        </authorList>
    </citation>
    <scope>NUCLEOTIDE SEQUENCE [LARGE SCALE GENOMIC DNA]</scope>
</reference>
<dbReference type="SUPFAM" id="SSF54648">
    <property type="entry name" value="DLC"/>
    <property type="match status" value="2"/>
</dbReference>
<dbReference type="CDD" id="cd21450">
    <property type="entry name" value="DLC-like_DYNLL1-like"/>
    <property type="match status" value="2"/>
</dbReference>
<dbReference type="PANTHER" id="PTHR11886:SF35">
    <property type="entry name" value="DYNEIN LIGHT CHAIN"/>
    <property type="match status" value="1"/>
</dbReference>